<evidence type="ECO:0000313" key="10">
    <source>
        <dbReference type="Proteomes" id="UP000062260"/>
    </source>
</evidence>
<evidence type="ECO:0000256" key="5">
    <source>
        <dbReference type="ARBA" id="ARBA00023136"/>
    </source>
</evidence>
<dbReference type="NCBIfam" id="TIGR02209">
    <property type="entry name" value="ftsL_broad"/>
    <property type="match status" value="1"/>
</dbReference>
<evidence type="ECO:0000256" key="7">
    <source>
        <dbReference type="HAMAP-Rule" id="MF_00910"/>
    </source>
</evidence>
<dbReference type="KEGG" id="auh:AWM75_06535"/>
<evidence type="ECO:0000256" key="3">
    <source>
        <dbReference type="ARBA" id="ARBA00022692"/>
    </source>
</evidence>
<comment type="function">
    <text evidence="7">Essential cell division protein.</text>
</comment>
<reference evidence="10" key="2">
    <citation type="submission" date="2016-01" db="EMBL/GenBank/DDBJ databases">
        <title>Six Aerococcus type strain genome sequencing and assembly using PacBio and Illumina Hiseq.</title>
        <authorList>
            <person name="Carkaci D."/>
            <person name="Dargis R."/>
            <person name="Nielsen X.C."/>
            <person name="Skovgaard O."/>
            <person name="Fuursted K."/>
            <person name="Christensen J.J."/>
        </authorList>
    </citation>
    <scope>NUCLEOTIDE SEQUENCE [LARGE SCALE GENOMIC DNA]</scope>
    <source>
        <strain evidence="10">CCUG42038B</strain>
    </source>
</reference>
<keyword evidence="10" id="KW-1185">Reference proteome</keyword>
<dbReference type="InterPro" id="IPR011922">
    <property type="entry name" value="Cell_div_FtsL"/>
</dbReference>
<evidence type="ECO:0000256" key="8">
    <source>
        <dbReference type="NCBIfam" id="TIGR02209"/>
    </source>
</evidence>
<dbReference type="InterPro" id="IPR007060">
    <property type="entry name" value="FtsL/DivIC"/>
</dbReference>
<comment type="subcellular location">
    <subcellularLocation>
        <location evidence="7">Cell membrane</location>
        <topology evidence="7">Single-pass type II membrane protein</topology>
    </subcellularLocation>
    <text evidence="7">Localizes to the division septum where it forms a ring structure.</text>
</comment>
<dbReference type="Pfam" id="PF04977">
    <property type="entry name" value="DivIC"/>
    <property type="match status" value="1"/>
</dbReference>
<dbReference type="OrthoDB" id="2134768at2"/>
<protein>
    <recommendedName>
        <fullName evidence="7 8">Cell division protein FtsL</fullName>
    </recommendedName>
</protein>
<evidence type="ECO:0000256" key="1">
    <source>
        <dbReference type="ARBA" id="ARBA00022475"/>
    </source>
</evidence>
<proteinExistence type="inferred from homology"/>
<dbReference type="STRING" id="128944.AWM75_06535"/>
<dbReference type="EMBL" id="CP014163">
    <property type="protein sequence ID" value="AMB99657.1"/>
    <property type="molecule type" value="Genomic_DNA"/>
</dbReference>
<name>A0A0X8FLX9_9LACT</name>
<organism evidence="9 10">
    <name type="scientific">Aerococcus urinaehominis</name>
    <dbReference type="NCBI Taxonomy" id="128944"/>
    <lineage>
        <taxon>Bacteria</taxon>
        <taxon>Bacillati</taxon>
        <taxon>Bacillota</taxon>
        <taxon>Bacilli</taxon>
        <taxon>Lactobacillales</taxon>
        <taxon>Aerococcaceae</taxon>
        <taxon>Aerococcus</taxon>
    </lineage>
</organism>
<keyword evidence="1 7" id="KW-1003">Cell membrane</keyword>
<dbReference type="GO" id="GO:0005886">
    <property type="term" value="C:plasma membrane"/>
    <property type="evidence" value="ECO:0007669"/>
    <property type="project" value="UniProtKB-SubCell"/>
</dbReference>
<keyword evidence="6 7" id="KW-0131">Cell cycle</keyword>
<dbReference type="GO" id="GO:0043093">
    <property type="term" value="P:FtsZ-dependent cytokinesis"/>
    <property type="evidence" value="ECO:0007669"/>
    <property type="project" value="UniProtKB-UniRule"/>
</dbReference>
<keyword evidence="5 7" id="KW-0472">Membrane</keyword>
<dbReference type="RefSeq" id="WP_067979842.1">
    <property type="nucleotide sequence ID" value="NZ_CP014163.1"/>
</dbReference>
<dbReference type="AlphaFoldDB" id="A0A0X8FLX9"/>
<gene>
    <name evidence="7" type="primary">ftsL</name>
    <name evidence="9" type="ORF">AWM75_06535</name>
</gene>
<keyword evidence="3 7" id="KW-0812">Transmembrane</keyword>
<evidence type="ECO:0000256" key="4">
    <source>
        <dbReference type="ARBA" id="ARBA00022989"/>
    </source>
</evidence>
<dbReference type="HAMAP" id="MF_00910">
    <property type="entry name" value="FtsL"/>
    <property type="match status" value="1"/>
</dbReference>
<accession>A0A0X8FLX9</accession>
<evidence type="ECO:0000256" key="6">
    <source>
        <dbReference type="ARBA" id="ARBA00023306"/>
    </source>
</evidence>
<comment type="similarity">
    <text evidence="7">Belongs to the FtsL family.</text>
</comment>
<evidence type="ECO:0000256" key="2">
    <source>
        <dbReference type="ARBA" id="ARBA00022618"/>
    </source>
</evidence>
<keyword evidence="2 7" id="KW-0132">Cell division</keyword>
<evidence type="ECO:0000313" key="9">
    <source>
        <dbReference type="EMBL" id="AMB99657.1"/>
    </source>
</evidence>
<sequence>MAIFALERDKTFIFHAMPAEKAIPDQTSDQGDSRDATKHDINELDRAYEALPSNILTGKNWLTLAGFFAFSLLCLWGAVGSQANASKLEQDLSQLQGQAQELSVKKGHLSQEVHELSTYDRVMEIAEDYGLTMNEDNIRNVEK</sequence>
<keyword evidence="4 7" id="KW-1133">Transmembrane helix</keyword>
<dbReference type="GO" id="GO:0032153">
    <property type="term" value="C:cell division site"/>
    <property type="evidence" value="ECO:0007669"/>
    <property type="project" value="UniProtKB-UniRule"/>
</dbReference>
<dbReference type="Proteomes" id="UP000062260">
    <property type="component" value="Chromosome"/>
</dbReference>
<reference evidence="9 10" key="1">
    <citation type="journal article" date="2016" name="Genome Announc.">
        <title>Complete Genome Sequences of Aerococcus christensenii CCUG 28831T, Aerococcus sanguinicola CCUG 43001T, Aerococcus urinae CCUG 36881T, Aerococcus urinaeequi CCUG 28094T, Aerococcus urinaehominis CCUG 42038 BT, and Aerococcus viridans CCUG 4311T.</title>
        <authorList>
            <person name="Carkaci D."/>
            <person name="Dargis R."/>
            <person name="Nielsen X.C."/>
            <person name="Skovgaard O."/>
            <person name="Fuursted K."/>
            <person name="Christensen J.J."/>
        </authorList>
    </citation>
    <scope>NUCLEOTIDE SEQUENCE [LARGE SCALE GENOMIC DNA]</scope>
    <source>
        <strain evidence="9 10">CCUG42038B</strain>
    </source>
</reference>